<dbReference type="AlphaFoldDB" id="A0A0D6ENL2"/>
<dbReference type="PROSITE" id="PS50076">
    <property type="entry name" value="DNAJ_2"/>
    <property type="match status" value="1"/>
</dbReference>
<dbReference type="PANTHER" id="PTHR24074">
    <property type="entry name" value="CO-CHAPERONE PROTEIN DJLA"/>
    <property type="match status" value="1"/>
</dbReference>
<dbReference type="OrthoDB" id="445556at2759"/>
<dbReference type="InterPro" id="IPR001623">
    <property type="entry name" value="DnaJ_domain"/>
</dbReference>
<feature type="coiled-coil region" evidence="1">
    <location>
        <begin position="303"/>
        <end position="330"/>
    </location>
</feature>
<gene>
    <name evidence="3" type="primary">SPOSA6832_03277</name>
</gene>
<keyword evidence="1" id="KW-0175">Coiled coil</keyword>
<reference evidence="4" key="1">
    <citation type="submission" date="2015-02" db="EMBL/GenBank/DDBJ databases">
        <authorList>
            <person name="Gon?alves P."/>
        </authorList>
    </citation>
    <scope>NUCLEOTIDE SEQUENCE [LARGE SCALE GENOMIC DNA]</scope>
</reference>
<sequence length="350" mass="38054">MACCSCIRLAASRAGPSTLPSVSKRRFATSSPSLASPADVDLTFPRKLNPTPFEIFHFSRDEPELSPKAIKRSGASPDLARADLLLFAHTNKSRYLELVRIYHPDRRPRSSSSSDKGKVDDSAEFKQITAAYELLSDENRRSTDLRTGLGWGSTSGFAGGGGGPASPWSQSTAEYHFRRGRPMSSNGGRWSGTYDHWSWTDPYNPHFRTEEAGGVSGNGAAAGWEGKGVFGTNGAVFLALAGLTLVVTPMTAWYAVTSAPPESLAATGPAGSDTRPNGWVPRVYDRRHEDAARNLHLARLEAKTRGQEKREALKRRVRQIEREKAFDRGKEVEAIERTGGTGHLSLPAPS</sequence>
<protein>
    <submittedName>
        <fullName evidence="3">SPOSA6832_03277-mRNA-1:cds</fullName>
    </submittedName>
</protein>
<evidence type="ECO:0000259" key="2">
    <source>
        <dbReference type="PROSITE" id="PS50076"/>
    </source>
</evidence>
<evidence type="ECO:0000313" key="4">
    <source>
        <dbReference type="Proteomes" id="UP000243876"/>
    </source>
</evidence>
<dbReference type="InterPro" id="IPR050817">
    <property type="entry name" value="DjlA_DnaK_co-chaperone"/>
</dbReference>
<dbReference type="Gene3D" id="1.10.287.110">
    <property type="entry name" value="DnaJ domain"/>
    <property type="match status" value="1"/>
</dbReference>
<dbReference type="Proteomes" id="UP000243876">
    <property type="component" value="Unassembled WGS sequence"/>
</dbReference>
<accession>A0A0D6ENL2</accession>
<dbReference type="InterPro" id="IPR036869">
    <property type="entry name" value="J_dom_sf"/>
</dbReference>
<name>A0A0D6ENL2_SPOSA</name>
<keyword evidence="4" id="KW-1185">Reference proteome</keyword>
<evidence type="ECO:0000256" key="1">
    <source>
        <dbReference type="SAM" id="Coils"/>
    </source>
</evidence>
<dbReference type="EMBL" id="CENE01000015">
    <property type="protein sequence ID" value="CEQ41564.1"/>
    <property type="molecule type" value="Genomic_DNA"/>
</dbReference>
<evidence type="ECO:0000313" key="3">
    <source>
        <dbReference type="EMBL" id="CEQ41564.1"/>
    </source>
</evidence>
<dbReference type="Pfam" id="PF00226">
    <property type="entry name" value="DnaJ"/>
    <property type="match status" value="1"/>
</dbReference>
<dbReference type="PRINTS" id="PR00625">
    <property type="entry name" value="JDOMAIN"/>
</dbReference>
<dbReference type="PROSITE" id="PS50096">
    <property type="entry name" value="IQ"/>
    <property type="match status" value="1"/>
</dbReference>
<dbReference type="SUPFAM" id="SSF46565">
    <property type="entry name" value="Chaperone J-domain"/>
    <property type="match status" value="1"/>
</dbReference>
<feature type="domain" description="J" evidence="2">
    <location>
        <begin position="51"/>
        <end position="148"/>
    </location>
</feature>
<organism evidence="3 4">
    <name type="scientific">Sporidiobolus salmonicolor</name>
    <name type="common">Yeast-like fungus</name>
    <name type="synonym">Sporobolomyces salmonicolor</name>
    <dbReference type="NCBI Taxonomy" id="5005"/>
    <lineage>
        <taxon>Eukaryota</taxon>
        <taxon>Fungi</taxon>
        <taxon>Dikarya</taxon>
        <taxon>Basidiomycota</taxon>
        <taxon>Pucciniomycotina</taxon>
        <taxon>Microbotryomycetes</taxon>
        <taxon>Sporidiobolales</taxon>
        <taxon>Sporidiobolaceae</taxon>
        <taxon>Sporobolomyces</taxon>
    </lineage>
</organism>
<proteinExistence type="predicted"/>